<sequence length="605" mass="64155">MPNDADDASYTVTSRTNIALSCDGRHAACLVNDGQRLAVESWSFHGTRAVTRRRTRKVESVSARPLPLQDGRTGVLRRVHGTRHELEIHDLDGTSGTTIGVDGTAVDAILSSHPATSVWLTVEQTSGETILYRVDATTSRAEAVAGLPGRIGITGWLDEEDRDLVCNVLTGGGWRMATVALTSGSVRLLPAPLGTLVLTNRQRRMLVAAAHPAGPLLGWAAPDDDGVHLPTGLNGVPGRVLPLATDPSGRLLALRVAQGVRSRLAIHDTVHDRTTLLPTPDGVLGRAAVWRDDTIRLAMSTPAQPTTIASVSLPPPIGWSLPADPAPSRQLDVRTETFAGPAGAIEAIVYGGDWRDSRRVVVALHGGPEAAWTLEYEPTLRRLADAGLTVVAPNQRGSDGYGPGHRDAIVGAWGGPDLADIRWLRQVLTAGRPGVAAPPLLFGASYGAFLALLCAAADPQGWARCVAVAPFISGPRLHADGSPRVRRLVARLGGLTELQDDLGPRDLLRLGGRIRVPVQLVHGARDHVVPVGHSRLLATALWPGARPADREFEYIEVPDGGHYPLGDIGSGQLLERVLAFLLACPPGEAWSREGPMSATRTEGGE</sequence>
<keyword evidence="4" id="KW-1185">Reference proteome</keyword>
<dbReference type="OrthoDB" id="128799at2"/>
<reference evidence="4" key="1">
    <citation type="submission" date="2016-06" db="EMBL/GenBank/DDBJ databases">
        <authorList>
            <person name="Varghese N."/>
            <person name="Submissions Spin"/>
        </authorList>
    </citation>
    <scope>NUCLEOTIDE SEQUENCE [LARGE SCALE GENOMIC DNA]</scope>
    <source>
        <strain evidence="4">DSM 44815</strain>
    </source>
</reference>
<feature type="domain" description="Peptidase S9 prolyl oligopeptidase catalytic" evidence="2">
    <location>
        <begin position="382"/>
        <end position="583"/>
    </location>
</feature>
<evidence type="ECO:0000313" key="3">
    <source>
        <dbReference type="EMBL" id="SBT38823.1"/>
    </source>
</evidence>
<dbReference type="Gene3D" id="3.40.50.1820">
    <property type="entry name" value="alpha/beta hydrolase"/>
    <property type="match status" value="1"/>
</dbReference>
<name>A0A1A8Z4W7_9ACTN</name>
<gene>
    <name evidence="3" type="ORF">GA0070611_0687</name>
</gene>
<dbReference type="AlphaFoldDB" id="A0A1A8Z4W7"/>
<dbReference type="PATRIC" id="fig|261654.4.peg.699"/>
<dbReference type="GO" id="GO:0004252">
    <property type="term" value="F:serine-type endopeptidase activity"/>
    <property type="evidence" value="ECO:0007669"/>
    <property type="project" value="TreeGrafter"/>
</dbReference>
<evidence type="ECO:0000259" key="2">
    <source>
        <dbReference type="Pfam" id="PF00326"/>
    </source>
</evidence>
<dbReference type="SUPFAM" id="SSF53474">
    <property type="entry name" value="alpha/beta-Hydrolases"/>
    <property type="match status" value="1"/>
</dbReference>
<dbReference type="GO" id="GO:0006508">
    <property type="term" value="P:proteolysis"/>
    <property type="evidence" value="ECO:0007669"/>
    <property type="project" value="InterPro"/>
</dbReference>
<evidence type="ECO:0000256" key="1">
    <source>
        <dbReference type="ARBA" id="ARBA00022801"/>
    </source>
</evidence>
<dbReference type="PANTHER" id="PTHR42776">
    <property type="entry name" value="SERINE PEPTIDASE S9 FAMILY MEMBER"/>
    <property type="match status" value="1"/>
</dbReference>
<organism evidence="3 4">
    <name type="scientific">Micromonospora auratinigra</name>
    <dbReference type="NCBI Taxonomy" id="261654"/>
    <lineage>
        <taxon>Bacteria</taxon>
        <taxon>Bacillati</taxon>
        <taxon>Actinomycetota</taxon>
        <taxon>Actinomycetes</taxon>
        <taxon>Micromonosporales</taxon>
        <taxon>Micromonosporaceae</taxon>
        <taxon>Micromonospora</taxon>
    </lineage>
</organism>
<dbReference type="STRING" id="261654.GA0070611_0687"/>
<dbReference type="EMBL" id="LT594323">
    <property type="protein sequence ID" value="SBT38823.1"/>
    <property type="molecule type" value="Genomic_DNA"/>
</dbReference>
<dbReference type="PANTHER" id="PTHR42776:SF27">
    <property type="entry name" value="DIPEPTIDYL PEPTIDASE FAMILY MEMBER 6"/>
    <property type="match status" value="1"/>
</dbReference>
<dbReference type="SUPFAM" id="SSF82171">
    <property type="entry name" value="DPP6 N-terminal domain-like"/>
    <property type="match status" value="1"/>
</dbReference>
<proteinExistence type="predicted"/>
<dbReference type="Pfam" id="PF00326">
    <property type="entry name" value="Peptidase_S9"/>
    <property type="match status" value="1"/>
</dbReference>
<dbReference type="Proteomes" id="UP000199385">
    <property type="component" value="Chromosome I"/>
</dbReference>
<accession>A0A1A8Z4W7</accession>
<keyword evidence="1 3" id="KW-0378">Hydrolase</keyword>
<dbReference type="InterPro" id="IPR029058">
    <property type="entry name" value="AB_hydrolase_fold"/>
</dbReference>
<evidence type="ECO:0000313" key="4">
    <source>
        <dbReference type="Proteomes" id="UP000199385"/>
    </source>
</evidence>
<protein>
    <submittedName>
        <fullName evidence="3">Alpha/beta hydrolase family protein</fullName>
    </submittedName>
</protein>
<dbReference type="InterPro" id="IPR001375">
    <property type="entry name" value="Peptidase_S9_cat"/>
</dbReference>